<name>A0A183BC89_9TREM</name>
<dbReference type="OrthoDB" id="10585896at2759"/>
<sequence>MDDHRALPPTGQVACTHHFHRTTQIINIRLPKWMFDVLTKHLKVKVRGLYSEVQVPVNNIDLRKSSIPVARPLPDQGVMKEPGLTKLSKTRSDSRSWLNGWRKTRGITEHTEQKSTVDNPDQGEEYLSKRRQTVIEGTHLDQVGQENWQSKPRRRSSLLPARMQKLFGPKESELSRPALFDLRNRRSVQSGSQNDSQPLNVDGTVDDVLLYVKTLPRVPLSL</sequence>
<keyword evidence="2" id="KW-1185">Reference proteome</keyword>
<evidence type="ECO:0000313" key="3">
    <source>
        <dbReference type="WBParaSite" id="ECPE_0001686701-mRNA-1"/>
    </source>
</evidence>
<reference evidence="3" key="1">
    <citation type="submission" date="2016-06" db="UniProtKB">
        <authorList>
            <consortium name="WormBaseParasite"/>
        </authorList>
    </citation>
    <scope>IDENTIFICATION</scope>
</reference>
<accession>A0A183BC89</accession>
<evidence type="ECO:0000313" key="2">
    <source>
        <dbReference type="Proteomes" id="UP000272942"/>
    </source>
</evidence>
<gene>
    <name evidence="1" type="ORF">ECPE_LOCUS16824</name>
</gene>
<reference evidence="1 2" key="2">
    <citation type="submission" date="2018-11" db="EMBL/GenBank/DDBJ databases">
        <authorList>
            <consortium name="Pathogen Informatics"/>
        </authorList>
    </citation>
    <scope>NUCLEOTIDE SEQUENCE [LARGE SCALE GENOMIC DNA]</scope>
    <source>
        <strain evidence="1 2">Egypt</strain>
    </source>
</reference>
<dbReference type="Proteomes" id="UP000272942">
    <property type="component" value="Unassembled WGS sequence"/>
</dbReference>
<dbReference type="EMBL" id="UZAN01066087">
    <property type="protein sequence ID" value="VDP94097.1"/>
    <property type="molecule type" value="Genomic_DNA"/>
</dbReference>
<evidence type="ECO:0000313" key="1">
    <source>
        <dbReference type="EMBL" id="VDP94097.1"/>
    </source>
</evidence>
<proteinExistence type="predicted"/>
<protein>
    <submittedName>
        <fullName evidence="3">Movement protein</fullName>
    </submittedName>
</protein>
<dbReference type="AlphaFoldDB" id="A0A183BC89"/>
<dbReference type="WBParaSite" id="ECPE_0001686701-mRNA-1">
    <property type="protein sequence ID" value="ECPE_0001686701-mRNA-1"/>
    <property type="gene ID" value="ECPE_0001686701"/>
</dbReference>
<organism evidence="3">
    <name type="scientific">Echinostoma caproni</name>
    <dbReference type="NCBI Taxonomy" id="27848"/>
    <lineage>
        <taxon>Eukaryota</taxon>
        <taxon>Metazoa</taxon>
        <taxon>Spiralia</taxon>
        <taxon>Lophotrochozoa</taxon>
        <taxon>Platyhelminthes</taxon>
        <taxon>Trematoda</taxon>
        <taxon>Digenea</taxon>
        <taxon>Plagiorchiida</taxon>
        <taxon>Echinostomata</taxon>
        <taxon>Echinostomatoidea</taxon>
        <taxon>Echinostomatidae</taxon>
        <taxon>Echinostoma</taxon>
    </lineage>
</organism>